<evidence type="ECO:0000256" key="2">
    <source>
        <dbReference type="ARBA" id="ARBA00022963"/>
    </source>
</evidence>
<keyword evidence="1 4" id="KW-0378">Hydrolase</keyword>
<keyword evidence="2 4" id="KW-0442">Lipid degradation</keyword>
<reference evidence="6 7" key="1">
    <citation type="submission" date="2019-04" db="EMBL/GenBank/DDBJ databases">
        <title>Isachenkonia alkalipeptolytica gen. nov. sp. nov. a new anaerobic, alkiliphilic organothrophic bacterium capable to reduce synthesized ferrihydrite isolated from a soda lake.</title>
        <authorList>
            <person name="Toshchakov S.V."/>
            <person name="Zavarzina D.G."/>
            <person name="Zhilina T.N."/>
            <person name="Kostrikina N.A."/>
            <person name="Kublanov I.V."/>
        </authorList>
    </citation>
    <scope>NUCLEOTIDE SEQUENCE [LARGE SCALE GENOMIC DNA]</scope>
    <source>
        <strain evidence="6 7">Z-1701</strain>
    </source>
</reference>
<feature type="active site" description="Nucleophile" evidence="4">
    <location>
        <position position="37"/>
    </location>
</feature>
<gene>
    <name evidence="6" type="ORF">ISALK_06090</name>
</gene>
<sequence>MIGLSLEGGGAKGAYQFGAWKAFRELGMEFDGITGTSIGALNGALMIQEDYEKAREIWEEIAPEKILNIDSKLYKMVMETGIKPDQIQYVLEQAQRFVKDAGLDIGPLVKMIREGTKEDVIRKSKKDFGFVTVSLTDLKPLELFKEEVPEGKMADYLLASSYLPVFKPEKIDGKTFLDGGFYNNLPINMLYQKGYKKIVAVRLMSKGRIKKVDFEDLEVIYIQPKHDLGNILDFSKEKAEFNINLGYYDTLKVFQDLYGENYYLKAGITDREGVAFLQGLKEETLGKISGLLGLSTTLPKNRLALEELVPKLVQLLGCRKEVSYGELVLKLLEEIAAHEKVELFKIYGLEEFMEEINSKRRPMKKSRDTLFQSSALLLRFNKDIILEELIKIILTSEEKLSLQRTDP</sequence>
<dbReference type="PROSITE" id="PS51635">
    <property type="entry name" value="PNPLA"/>
    <property type="match status" value="1"/>
</dbReference>
<keyword evidence="3 4" id="KW-0443">Lipid metabolism</keyword>
<dbReference type="EMBL" id="SUMG01000005">
    <property type="protein sequence ID" value="NBG88068.1"/>
    <property type="molecule type" value="Genomic_DNA"/>
</dbReference>
<evidence type="ECO:0000256" key="3">
    <source>
        <dbReference type="ARBA" id="ARBA00023098"/>
    </source>
</evidence>
<dbReference type="InterPro" id="IPR016035">
    <property type="entry name" value="Acyl_Trfase/lysoPLipase"/>
</dbReference>
<dbReference type="InterPro" id="IPR002641">
    <property type="entry name" value="PNPLA_dom"/>
</dbReference>
<feature type="domain" description="PNPLA" evidence="5">
    <location>
        <begin position="4"/>
        <end position="191"/>
    </location>
</feature>
<accession>A0AA43XJP0</accession>
<dbReference type="AlphaFoldDB" id="A0AA43XJP0"/>
<evidence type="ECO:0000313" key="7">
    <source>
        <dbReference type="Proteomes" id="UP000449710"/>
    </source>
</evidence>
<dbReference type="Pfam" id="PF01734">
    <property type="entry name" value="Patatin"/>
    <property type="match status" value="1"/>
</dbReference>
<evidence type="ECO:0000313" key="6">
    <source>
        <dbReference type="EMBL" id="NBG88068.1"/>
    </source>
</evidence>
<protein>
    <submittedName>
        <fullName evidence="6">Patatin-like phospholipase family protein</fullName>
    </submittedName>
</protein>
<feature type="short sequence motif" description="DGA/G" evidence="4">
    <location>
        <begin position="178"/>
        <end position="180"/>
    </location>
</feature>
<dbReference type="GO" id="GO:0016787">
    <property type="term" value="F:hydrolase activity"/>
    <property type="evidence" value="ECO:0007669"/>
    <property type="project" value="UniProtKB-UniRule"/>
</dbReference>
<feature type="short sequence motif" description="GXSXG" evidence="4">
    <location>
        <begin position="35"/>
        <end position="39"/>
    </location>
</feature>
<keyword evidence="7" id="KW-1185">Reference proteome</keyword>
<dbReference type="GO" id="GO:0016042">
    <property type="term" value="P:lipid catabolic process"/>
    <property type="evidence" value="ECO:0007669"/>
    <property type="project" value="UniProtKB-UniRule"/>
</dbReference>
<dbReference type="InterPro" id="IPR050301">
    <property type="entry name" value="NTE"/>
</dbReference>
<dbReference type="Gene3D" id="3.40.1090.10">
    <property type="entry name" value="Cytosolic phospholipase A2 catalytic domain"/>
    <property type="match status" value="2"/>
</dbReference>
<dbReference type="PANTHER" id="PTHR14226">
    <property type="entry name" value="NEUROPATHY TARGET ESTERASE/SWISS CHEESE D.MELANOGASTER"/>
    <property type="match status" value="1"/>
</dbReference>
<name>A0AA43XJP0_9CLOT</name>
<comment type="caution">
    <text evidence="6">The sequence shown here is derived from an EMBL/GenBank/DDBJ whole genome shotgun (WGS) entry which is preliminary data.</text>
</comment>
<dbReference type="Proteomes" id="UP000449710">
    <property type="component" value="Unassembled WGS sequence"/>
</dbReference>
<evidence type="ECO:0000256" key="1">
    <source>
        <dbReference type="ARBA" id="ARBA00022801"/>
    </source>
</evidence>
<dbReference type="SUPFAM" id="SSF52151">
    <property type="entry name" value="FabD/lysophospholipase-like"/>
    <property type="match status" value="1"/>
</dbReference>
<dbReference type="CDD" id="cd07209">
    <property type="entry name" value="Pat_hypo_Ecoli_Z1214_like"/>
    <property type="match status" value="1"/>
</dbReference>
<evidence type="ECO:0000259" key="5">
    <source>
        <dbReference type="PROSITE" id="PS51635"/>
    </source>
</evidence>
<evidence type="ECO:0000256" key="4">
    <source>
        <dbReference type="PROSITE-ProRule" id="PRU01161"/>
    </source>
</evidence>
<dbReference type="RefSeq" id="WP_160720191.1">
    <property type="nucleotide sequence ID" value="NZ_SUMG01000005.1"/>
</dbReference>
<dbReference type="PANTHER" id="PTHR14226:SF29">
    <property type="entry name" value="NEUROPATHY TARGET ESTERASE SWS"/>
    <property type="match status" value="1"/>
</dbReference>
<feature type="active site" description="Proton acceptor" evidence="4">
    <location>
        <position position="178"/>
    </location>
</feature>
<organism evidence="6 7">
    <name type="scientific">Isachenkonia alkalipeptolytica</name>
    <dbReference type="NCBI Taxonomy" id="2565777"/>
    <lineage>
        <taxon>Bacteria</taxon>
        <taxon>Bacillati</taxon>
        <taxon>Bacillota</taxon>
        <taxon>Clostridia</taxon>
        <taxon>Eubacteriales</taxon>
        <taxon>Clostridiaceae</taxon>
        <taxon>Isachenkonia</taxon>
    </lineage>
</organism>
<feature type="short sequence motif" description="GXGXXG" evidence="4">
    <location>
        <begin position="8"/>
        <end position="13"/>
    </location>
</feature>
<proteinExistence type="predicted"/>